<dbReference type="Pfam" id="PF00106">
    <property type="entry name" value="adh_short"/>
    <property type="match status" value="1"/>
</dbReference>
<dbReference type="STRING" id="1429867.A0A0G4PXL7"/>
<dbReference type="PANTHER" id="PTHR44229:SF4">
    <property type="entry name" value="15-HYDROXYPROSTAGLANDIN DEHYDROGENASE [NAD(+)]"/>
    <property type="match status" value="1"/>
</dbReference>
<dbReference type="PANTHER" id="PTHR44229">
    <property type="entry name" value="15-HYDROXYPROSTAGLANDIN DEHYDROGENASE [NAD(+)]"/>
    <property type="match status" value="1"/>
</dbReference>
<accession>A0A0G4PXL7</accession>
<proteinExistence type="inferred from homology"/>
<name>A0A0G4PXL7_PENC3</name>
<protein>
    <submittedName>
        <fullName evidence="3">Short-chain dehydrogenase/reductase SDR</fullName>
    </submittedName>
</protein>
<gene>
    <name evidence="3" type="ORF">PCAMFM013_S100g000003</name>
</gene>
<dbReference type="InterPro" id="IPR002347">
    <property type="entry name" value="SDR_fam"/>
</dbReference>
<dbReference type="PRINTS" id="PR00081">
    <property type="entry name" value="GDHRDH"/>
</dbReference>
<dbReference type="AlphaFoldDB" id="A0A0G4PXL7"/>
<sequence>MTNYTLKGKVALVTGAGSGIGHATTELLLKAGCSVMLADLNLRPEAESTLNAYAHSTSQPGAPSALFQKTDVTNWAQIQSLWDKTLEVFGRVDIVASVAGVYEPPWSSFWNAPGISAESRDPADATVGQYSTIAVNYVAPVRLAQIAIDYWTQHREIEGNFLAVASLAGYLHSI</sequence>
<comment type="similarity">
    <text evidence="1">Belongs to the short-chain dehydrogenases/reductases (SDR) family.</text>
</comment>
<evidence type="ECO:0000256" key="1">
    <source>
        <dbReference type="ARBA" id="ARBA00006484"/>
    </source>
</evidence>
<dbReference type="GO" id="GO:0005737">
    <property type="term" value="C:cytoplasm"/>
    <property type="evidence" value="ECO:0007669"/>
    <property type="project" value="TreeGrafter"/>
</dbReference>
<organism evidence="3 4">
    <name type="scientific">Penicillium camemberti (strain FM 013)</name>
    <dbReference type="NCBI Taxonomy" id="1429867"/>
    <lineage>
        <taxon>Eukaryota</taxon>
        <taxon>Fungi</taxon>
        <taxon>Dikarya</taxon>
        <taxon>Ascomycota</taxon>
        <taxon>Pezizomycotina</taxon>
        <taxon>Eurotiomycetes</taxon>
        <taxon>Eurotiomycetidae</taxon>
        <taxon>Eurotiales</taxon>
        <taxon>Aspergillaceae</taxon>
        <taxon>Penicillium</taxon>
    </lineage>
</organism>
<evidence type="ECO:0000313" key="3">
    <source>
        <dbReference type="EMBL" id="CRL31265.1"/>
    </source>
</evidence>
<keyword evidence="4" id="KW-1185">Reference proteome</keyword>
<dbReference type="GO" id="GO:0016616">
    <property type="term" value="F:oxidoreductase activity, acting on the CH-OH group of donors, NAD or NADP as acceptor"/>
    <property type="evidence" value="ECO:0007669"/>
    <property type="project" value="TreeGrafter"/>
</dbReference>
<keyword evidence="2" id="KW-0560">Oxidoreductase</keyword>
<dbReference type="Proteomes" id="UP000053732">
    <property type="component" value="Unassembled WGS sequence"/>
</dbReference>
<reference evidence="3 4" key="1">
    <citation type="journal article" date="2014" name="Nat. Commun.">
        <title>Multiple recent horizontal transfers of a large genomic region in cheese making fungi.</title>
        <authorList>
            <person name="Cheeseman K."/>
            <person name="Ropars J."/>
            <person name="Renault P."/>
            <person name="Dupont J."/>
            <person name="Gouzy J."/>
            <person name="Branca A."/>
            <person name="Abraham A.L."/>
            <person name="Ceppi M."/>
            <person name="Conseiller E."/>
            <person name="Debuchy R."/>
            <person name="Malagnac F."/>
            <person name="Goarin A."/>
            <person name="Silar P."/>
            <person name="Lacoste S."/>
            <person name="Sallet E."/>
            <person name="Bensimon A."/>
            <person name="Giraud T."/>
            <person name="Brygoo Y."/>
        </authorList>
    </citation>
    <scope>NUCLEOTIDE SEQUENCE [LARGE SCALE GENOMIC DNA]</scope>
    <source>
        <strain evidence="4">FM 013</strain>
    </source>
</reference>
<dbReference type="SUPFAM" id="SSF51735">
    <property type="entry name" value="NAD(P)-binding Rossmann-fold domains"/>
    <property type="match status" value="1"/>
</dbReference>
<dbReference type="Gene3D" id="3.40.50.720">
    <property type="entry name" value="NAD(P)-binding Rossmann-like Domain"/>
    <property type="match status" value="1"/>
</dbReference>
<evidence type="ECO:0000256" key="2">
    <source>
        <dbReference type="ARBA" id="ARBA00023002"/>
    </source>
</evidence>
<evidence type="ECO:0000313" key="4">
    <source>
        <dbReference type="Proteomes" id="UP000053732"/>
    </source>
</evidence>
<dbReference type="InterPro" id="IPR036291">
    <property type="entry name" value="NAD(P)-bd_dom_sf"/>
</dbReference>
<dbReference type="EMBL" id="HG793231">
    <property type="protein sequence ID" value="CRL31265.1"/>
    <property type="molecule type" value="Genomic_DNA"/>
</dbReference>